<keyword evidence="5" id="KW-0949">S-adenosyl-L-methionine</keyword>
<dbReference type="PANTHER" id="PTHR45814">
    <property type="entry name" value="HISTONE-LYSINE N-METHYLTRANSFERASE SETD1"/>
    <property type="match status" value="1"/>
</dbReference>
<evidence type="ECO:0000256" key="4">
    <source>
        <dbReference type="ARBA" id="ARBA00022679"/>
    </source>
</evidence>
<proteinExistence type="predicted"/>
<evidence type="ECO:0000256" key="1">
    <source>
        <dbReference type="ARBA" id="ARBA00004123"/>
    </source>
</evidence>
<feature type="region of interest" description="Disordered" evidence="15">
    <location>
        <begin position="1168"/>
        <end position="1187"/>
    </location>
</feature>
<dbReference type="CDD" id="cd12304">
    <property type="entry name" value="RRM_Set1"/>
    <property type="match status" value="1"/>
</dbReference>
<sequence length="1598" mass="180758">MNVKNILSIGITVTKLMNGAVDANRVVKAPKNYKLMVDPIIVKGGVKVYRYDGIIPNDPSAPPVIPRDPRNHLAAKLRTRLEPLDIPVPRFKIDQNYVGEPPAIEITITNLNDNIDKQFLKDLLSKCGTYDESHVYYHPITNKHLGLARIVFENVKAAKACIAKYNGTSVMGKVLNVFHDAFGEKCKQILEEATTENRVLHPPPVASQMIDESSRSETLPPKSENPVNEYENLDGHYNRERQRDSDDHYMRSHSRDMYESDYDRSEKHSRKNRKYDRDRDRDRDKKHHHYHRKSDRDRDRSDHHRSHRDRDRYRYRDDDRDSSRDSSKYRDSYKSKNDREYSKSSGKSELNFGSSGYTSSAAASYDQAYSYQSMSSSYSSQPTLPPQTSSDYSYSSVPVPAPWNPQHSWQSSVAPIPPDDPWSKRSVIPPPPASNDAEEDWDNDDVETSTKPVPSKKHDDKSSKRTEDEDQSTIDLDTRIALMFKEKSFGAAPPFLQMDDSDPEVDHKEDGEIRNDDTKVRTKTRKERTHSKSSHSSKSSDVSKSLKKQKRLQKQVKRLVGDDASDISSSDDDILLQKTDSPSRDPLTSTKDDDKMSWSSLSSTEEKDTEQPPLPPIQPPLPQEPPPPPPSTKSHTAIHSESSYLYPAMAHGYYYPTSGYNPYQPSHHYMVPHSAYMQPYVPGFPGIIPHNSYMSPMMYTQKKVEKNLSKDDHYEATITTVINQVTAELKNILKRDFNKKMIENTAYKKFEAWWDDNEKNKDSEVTQTESASNTSKVPDINQLLNNNLDHLDSYSGLTLGLRAQIPKLPSFRRIRKVPSPKPKQQSICNDDEDDWDKEDSDIEDMVKTSDSEGDNDAQTTVKISFSDKKTKTTSSDYKDRKRKGSISSISSSSEEETSSDSDSSSNDSSSDEVNKRNVASSKSKRVNKDTQIYSDSESNVSVNIERKQSKVPNRRKVGIYSDSSDDENTKKMDKAPTAELKQRSDPSNEKIQSSSELQEDGSSQSPKPPRTPGRETPTSKKSTYGYDRIYSDSDEEKEYQEKRRRNTEYMAQIEREALEERLREEMENNKKIGQTPTIDEDYDALPDKAPSPGDPVTPSLARPPPTPGSRLTDPLSKYMLTDAPDKISGMITPLAGEHSASKANGAQQPSFLQQTSAFIESTRPVKLSPAALSDDGSSQTSQASQVAMEHCYSLPPSASPYIETATQQSSSQNQTKLDQNNHLVDHGYTMSNVVDDTRKSGDKGPSDDTRPAVQIQKQGPGRPKKDSALALLKKAQKEAALAEANEAKKRASQPFVPEERYAARAINDELILLYEFLTKGIDAEDIEYLRQSYEYMLQDDANNYWLNATHWVDHCGTAVQPVSKKRKRDGDMYRHASGSARTEGFYKMDTMDKAKYKYHQNKSNMDETAVGSEIQSKLVSKMQGASREARSNQRRLLTAFGASTESELLKFNQLKFRKKQLKFGKSSIHDWGLFAMEPIAADEMVIEYVGQMIRPVIADLRETKYEAIGIGSSYLFRVDLETIIDATKCGNLARFINHSCNPNCYAKVITIESEKKIVIYSKQPIGVNEEITYDYKFPLEEEKITCLCGAQGCRGTLN</sequence>
<dbReference type="Proteomes" id="UP001151699">
    <property type="component" value="Unassembled WGS sequence"/>
</dbReference>
<organism evidence="19 20">
    <name type="scientific">Pseudolycoriella hygida</name>
    <dbReference type="NCBI Taxonomy" id="35572"/>
    <lineage>
        <taxon>Eukaryota</taxon>
        <taxon>Metazoa</taxon>
        <taxon>Ecdysozoa</taxon>
        <taxon>Arthropoda</taxon>
        <taxon>Hexapoda</taxon>
        <taxon>Insecta</taxon>
        <taxon>Pterygota</taxon>
        <taxon>Neoptera</taxon>
        <taxon>Endopterygota</taxon>
        <taxon>Diptera</taxon>
        <taxon>Nematocera</taxon>
        <taxon>Sciaroidea</taxon>
        <taxon>Sciaridae</taxon>
        <taxon>Pseudolycoriella</taxon>
    </lineage>
</organism>
<protein>
    <recommendedName>
        <fullName evidence="2">[histone H3]-lysine(4) N-trimethyltransferase</fullName>
        <ecNumber evidence="2">2.1.1.354</ecNumber>
    </recommendedName>
</protein>
<evidence type="ECO:0000256" key="13">
    <source>
        <dbReference type="ARBA" id="ARBA00049129"/>
    </source>
</evidence>
<dbReference type="PROSITE" id="PS50280">
    <property type="entry name" value="SET"/>
    <property type="match status" value="1"/>
</dbReference>
<dbReference type="SMART" id="SM01291">
    <property type="entry name" value="N-SET"/>
    <property type="match status" value="1"/>
</dbReference>
<accession>A0A9Q0MN86</accession>
<keyword evidence="9" id="KW-0804">Transcription</keyword>
<dbReference type="SUPFAM" id="SSF82199">
    <property type="entry name" value="SET domain"/>
    <property type="match status" value="1"/>
</dbReference>
<evidence type="ECO:0000256" key="2">
    <source>
        <dbReference type="ARBA" id="ARBA00012182"/>
    </source>
</evidence>
<feature type="region of interest" description="Disordered" evidence="15">
    <location>
        <begin position="812"/>
        <end position="838"/>
    </location>
</feature>
<evidence type="ECO:0000313" key="20">
    <source>
        <dbReference type="Proteomes" id="UP001151699"/>
    </source>
</evidence>
<comment type="caution">
    <text evidence="19">The sequence shown here is derived from an EMBL/GenBank/DDBJ whole genome shotgun (WGS) entry which is preliminary data.</text>
</comment>
<feature type="region of interest" description="Disordered" evidence="15">
    <location>
        <begin position="374"/>
        <end position="475"/>
    </location>
</feature>
<evidence type="ECO:0000256" key="8">
    <source>
        <dbReference type="ARBA" id="ARBA00023015"/>
    </source>
</evidence>
<dbReference type="GO" id="GO:0048188">
    <property type="term" value="C:Set1C/COMPASS complex"/>
    <property type="evidence" value="ECO:0007669"/>
    <property type="project" value="InterPro"/>
</dbReference>
<feature type="region of interest" description="Disordered" evidence="15">
    <location>
        <begin position="1194"/>
        <end position="1215"/>
    </location>
</feature>
<dbReference type="SMART" id="SM00317">
    <property type="entry name" value="SET"/>
    <property type="match status" value="1"/>
</dbReference>
<dbReference type="PROSITE" id="PS50102">
    <property type="entry name" value="RRM"/>
    <property type="match status" value="1"/>
</dbReference>
<dbReference type="InterPro" id="IPR003616">
    <property type="entry name" value="Post-SET_dom"/>
</dbReference>
<dbReference type="InterPro" id="IPR012677">
    <property type="entry name" value="Nucleotide-bd_a/b_plait_sf"/>
</dbReference>
<feature type="compositionally biased region" description="Basic and acidic residues" evidence="15">
    <location>
        <begin position="967"/>
        <end position="988"/>
    </location>
</feature>
<feature type="compositionally biased region" description="Basic residues" evidence="15">
    <location>
        <begin position="284"/>
        <end position="293"/>
    </location>
</feature>
<evidence type="ECO:0000256" key="12">
    <source>
        <dbReference type="ARBA" id="ARBA00047583"/>
    </source>
</evidence>
<dbReference type="OrthoDB" id="308383at2759"/>
<dbReference type="GO" id="GO:0003723">
    <property type="term" value="F:RNA binding"/>
    <property type="evidence" value="ECO:0007669"/>
    <property type="project" value="UniProtKB-UniRule"/>
</dbReference>
<keyword evidence="20" id="KW-1185">Reference proteome</keyword>
<feature type="compositionally biased region" description="Polar residues" evidence="15">
    <location>
        <begin position="343"/>
        <end position="352"/>
    </location>
</feature>
<evidence type="ECO:0000313" key="19">
    <source>
        <dbReference type="EMBL" id="KAJ6633317.1"/>
    </source>
</evidence>
<feature type="compositionally biased region" description="Polar residues" evidence="15">
    <location>
        <begin position="1141"/>
        <end position="1157"/>
    </location>
</feature>
<feature type="compositionally biased region" description="Polar residues" evidence="15">
    <location>
        <begin position="1175"/>
        <end position="1185"/>
    </location>
</feature>
<comment type="catalytic activity">
    <reaction evidence="13">
        <text>N(6),N(6)-dimethyl-L-lysyl(4)-[histone H3] + S-adenosyl-L-methionine = N(6),N(6),N(6)-trimethyl-L-lysyl(4)-[histone H3] + S-adenosyl-L-homocysteine + H(+)</text>
        <dbReference type="Rhea" id="RHEA:60272"/>
        <dbReference type="Rhea" id="RHEA-COMP:15537"/>
        <dbReference type="Rhea" id="RHEA-COMP:15540"/>
        <dbReference type="ChEBI" id="CHEBI:15378"/>
        <dbReference type="ChEBI" id="CHEBI:57856"/>
        <dbReference type="ChEBI" id="CHEBI:59789"/>
        <dbReference type="ChEBI" id="CHEBI:61961"/>
        <dbReference type="ChEBI" id="CHEBI:61976"/>
    </reaction>
</comment>
<keyword evidence="4" id="KW-0808">Transferase</keyword>
<dbReference type="InterPro" id="IPR000504">
    <property type="entry name" value="RRM_dom"/>
</dbReference>
<feature type="region of interest" description="Disordered" evidence="15">
    <location>
        <begin position="868"/>
        <end position="1157"/>
    </location>
</feature>
<comment type="subcellular location">
    <subcellularLocation>
        <location evidence="1">Nucleus</location>
    </subcellularLocation>
</comment>
<evidence type="ECO:0000259" key="16">
    <source>
        <dbReference type="PROSITE" id="PS50102"/>
    </source>
</evidence>
<evidence type="ECO:0000256" key="3">
    <source>
        <dbReference type="ARBA" id="ARBA00022603"/>
    </source>
</evidence>
<evidence type="ECO:0000259" key="17">
    <source>
        <dbReference type="PROSITE" id="PS50280"/>
    </source>
</evidence>
<feature type="compositionally biased region" description="Polar residues" evidence="15">
    <location>
        <begin position="989"/>
        <end position="1005"/>
    </location>
</feature>
<feature type="region of interest" description="Disordered" evidence="15">
    <location>
        <begin position="489"/>
        <end position="637"/>
    </location>
</feature>
<keyword evidence="8" id="KW-0805">Transcription regulation</keyword>
<feature type="compositionally biased region" description="Basic and acidic residues" evidence="15">
    <location>
        <begin position="504"/>
        <end position="520"/>
    </location>
</feature>
<feature type="compositionally biased region" description="Basic and acidic residues" evidence="15">
    <location>
        <begin position="1235"/>
        <end position="1250"/>
    </location>
</feature>
<keyword evidence="3" id="KW-0489">Methyltransferase</keyword>
<dbReference type="GO" id="GO:0032259">
    <property type="term" value="P:methylation"/>
    <property type="evidence" value="ECO:0007669"/>
    <property type="project" value="UniProtKB-KW"/>
</dbReference>
<dbReference type="SMART" id="SM00508">
    <property type="entry name" value="PostSET"/>
    <property type="match status" value="1"/>
</dbReference>
<evidence type="ECO:0000256" key="5">
    <source>
        <dbReference type="ARBA" id="ARBA00022691"/>
    </source>
</evidence>
<feature type="compositionally biased region" description="Acidic residues" evidence="15">
    <location>
        <begin position="829"/>
        <end position="838"/>
    </location>
</feature>
<evidence type="ECO:0000256" key="9">
    <source>
        <dbReference type="ARBA" id="ARBA00023163"/>
    </source>
</evidence>
<dbReference type="Gene3D" id="3.30.70.330">
    <property type="match status" value="1"/>
</dbReference>
<feature type="compositionally biased region" description="Acidic residues" evidence="15">
    <location>
        <begin position="563"/>
        <end position="574"/>
    </location>
</feature>
<dbReference type="PROSITE" id="PS50868">
    <property type="entry name" value="POST_SET"/>
    <property type="match status" value="1"/>
</dbReference>
<feature type="compositionally biased region" description="Basic residues" evidence="15">
    <location>
        <begin position="545"/>
        <end position="557"/>
    </location>
</feature>
<dbReference type="SMART" id="SM00360">
    <property type="entry name" value="RRM"/>
    <property type="match status" value="1"/>
</dbReference>
<dbReference type="FunFam" id="2.170.270.10:FF:000010">
    <property type="entry name" value="Histone-lysine N-methyltransferase"/>
    <property type="match status" value="1"/>
</dbReference>
<dbReference type="InterPro" id="IPR001214">
    <property type="entry name" value="SET_dom"/>
</dbReference>
<dbReference type="EMBL" id="WJQU01002114">
    <property type="protein sequence ID" value="KAJ6633317.1"/>
    <property type="molecule type" value="Genomic_DNA"/>
</dbReference>
<feature type="compositionally biased region" description="Low complexity" evidence="15">
    <location>
        <begin position="374"/>
        <end position="398"/>
    </location>
</feature>
<dbReference type="GO" id="GO:0140999">
    <property type="term" value="F:histone H3K4 trimethyltransferase activity"/>
    <property type="evidence" value="ECO:0007669"/>
    <property type="project" value="UniProtKB-EC"/>
</dbReference>
<dbReference type="Pfam" id="PF00856">
    <property type="entry name" value="SET"/>
    <property type="match status" value="1"/>
</dbReference>
<dbReference type="Pfam" id="PF11764">
    <property type="entry name" value="N-SET"/>
    <property type="match status" value="1"/>
</dbReference>
<feature type="compositionally biased region" description="Basic and acidic residues" evidence="15">
    <location>
        <begin position="294"/>
        <end position="342"/>
    </location>
</feature>
<dbReference type="EC" id="2.1.1.354" evidence="2"/>
<dbReference type="Pfam" id="PF00076">
    <property type="entry name" value="RRM_1"/>
    <property type="match status" value="1"/>
</dbReference>
<evidence type="ECO:0000256" key="15">
    <source>
        <dbReference type="SAM" id="MobiDB-lite"/>
    </source>
</evidence>
<keyword evidence="10" id="KW-0539">Nucleus</keyword>
<evidence type="ECO:0000259" key="18">
    <source>
        <dbReference type="PROSITE" id="PS50868"/>
    </source>
</evidence>
<feature type="domain" description="Post-SET" evidence="18">
    <location>
        <begin position="1582"/>
        <end position="1598"/>
    </location>
</feature>
<keyword evidence="6" id="KW-0156">Chromatin regulator</keyword>
<feature type="compositionally biased region" description="Polar residues" evidence="15">
    <location>
        <begin position="929"/>
        <end position="942"/>
    </location>
</feature>
<reference evidence="19" key="1">
    <citation type="submission" date="2022-07" db="EMBL/GenBank/DDBJ databases">
        <authorList>
            <person name="Trinca V."/>
            <person name="Uliana J.V.C."/>
            <person name="Torres T.T."/>
            <person name="Ward R.J."/>
            <person name="Monesi N."/>
        </authorList>
    </citation>
    <scope>NUCLEOTIDE SEQUENCE</scope>
    <source>
        <strain evidence="19">HSMRA1968</strain>
        <tissue evidence="19">Whole embryos</tissue>
    </source>
</reference>
<feature type="domain" description="SET" evidence="17">
    <location>
        <begin position="1459"/>
        <end position="1576"/>
    </location>
</feature>
<comment type="catalytic activity">
    <reaction evidence="12">
        <text>N(6)-methyl-L-lysyl(4)-[histone H3] + S-adenosyl-L-methionine = N(6),N(6)-dimethyl-L-lysyl(4)-[histone H3] + S-adenosyl-L-homocysteine + H(+)</text>
        <dbReference type="Rhea" id="RHEA:60268"/>
        <dbReference type="Rhea" id="RHEA-COMP:15540"/>
        <dbReference type="Rhea" id="RHEA-COMP:15543"/>
        <dbReference type="ChEBI" id="CHEBI:15378"/>
        <dbReference type="ChEBI" id="CHEBI:57856"/>
        <dbReference type="ChEBI" id="CHEBI:59789"/>
        <dbReference type="ChEBI" id="CHEBI:61929"/>
        <dbReference type="ChEBI" id="CHEBI:61976"/>
    </reaction>
</comment>
<evidence type="ECO:0000256" key="10">
    <source>
        <dbReference type="ARBA" id="ARBA00023242"/>
    </source>
</evidence>
<comment type="catalytic activity">
    <reaction evidence="11">
        <text>L-lysyl(4)-[histone H3] + 3 S-adenosyl-L-methionine = N(6),N(6),N(6)-trimethyl-L-lysyl(4)-[histone H3] + 3 S-adenosyl-L-homocysteine + 3 H(+)</text>
        <dbReference type="Rhea" id="RHEA:60260"/>
        <dbReference type="Rhea" id="RHEA-COMP:15537"/>
        <dbReference type="Rhea" id="RHEA-COMP:15547"/>
        <dbReference type="ChEBI" id="CHEBI:15378"/>
        <dbReference type="ChEBI" id="CHEBI:29969"/>
        <dbReference type="ChEBI" id="CHEBI:57856"/>
        <dbReference type="ChEBI" id="CHEBI:59789"/>
        <dbReference type="ChEBI" id="CHEBI:61961"/>
        <dbReference type="EC" id="2.1.1.354"/>
    </reaction>
</comment>
<feature type="region of interest" description="Disordered" evidence="15">
    <location>
        <begin position="195"/>
        <end position="359"/>
    </location>
</feature>
<name>A0A9Q0MN86_9DIPT</name>
<feature type="compositionally biased region" description="Acidic residues" evidence="15">
    <location>
        <begin position="436"/>
        <end position="447"/>
    </location>
</feature>
<feature type="compositionally biased region" description="Pro residues" evidence="15">
    <location>
        <begin position="612"/>
        <end position="631"/>
    </location>
</feature>
<gene>
    <name evidence="19" type="primary">Set1</name>
    <name evidence="19" type="ORF">Bhyg_15657</name>
</gene>
<dbReference type="PANTHER" id="PTHR45814:SF2">
    <property type="entry name" value="HISTONE-LYSINE N-METHYLTRANSFERASE SETD1"/>
    <property type="match status" value="1"/>
</dbReference>
<dbReference type="InterPro" id="IPR037841">
    <property type="entry name" value="SET_SETD1A/B"/>
</dbReference>
<dbReference type="InterPro" id="IPR035979">
    <property type="entry name" value="RBD_domain_sf"/>
</dbReference>
<feature type="compositionally biased region" description="Basic and acidic residues" evidence="15">
    <location>
        <begin position="233"/>
        <end position="266"/>
    </location>
</feature>
<evidence type="ECO:0000256" key="7">
    <source>
        <dbReference type="ARBA" id="ARBA00022884"/>
    </source>
</evidence>
<feature type="compositionally biased region" description="Basic and acidic residues" evidence="15">
    <location>
        <begin position="456"/>
        <end position="467"/>
    </location>
</feature>
<dbReference type="InterPro" id="IPR024657">
    <property type="entry name" value="COMPASS_Set1_N-SET"/>
</dbReference>
<dbReference type="SUPFAM" id="SSF54928">
    <property type="entry name" value="RNA-binding domain, RBD"/>
    <property type="match status" value="1"/>
</dbReference>
<keyword evidence="7 14" id="KW-0694">RNA-binding</keyword>
<feature type="compositionally biased region" description="Basic residues" evidence="15">
    <location>
        <begin position="521"/>
        <end position="535"/>
    </location>
</feature>
<dbReference type="CDD" id="cd19169">
    <property type="entry name" value="SET_SETD1"/>
    <property type="match status" value="1"/>
</dbReference>
<dbReference type="Gene3D" id="2.170.270.10">
    <property type="entry name" value="SET domain"/>
    <property type="match status" value="1"/>
</dbReference>
<evidence type="ECO:0000256" key="6">
    <source>
        <dbReference type="ARBA" id="ARBA00022853"/>
    </source>
</evidence>
<dbReference type="InterPro" id="IPR044570">
    <property type="entry name" value="Set1-like"/>
</dbReference>
<dbReference type="InterPro" id="IPR046341">
    <property type="entry name" value="SET_dom_sf"/>
</dbReference>
<evidence type="ECO:0000256" key="14">
    <source>
        <dbReference type="PROSITE-ProRule" id="PRU00176"/>
    </source>
</evidence>
<feature type="domain" description="RRM" evidence="16">
    <location>
        <begin position="104"/>
        <end position="177"/>
    </location>
</feature>
<evidence type="ECO:0000256" key="11">
    <source>
        <dbReference type="ARBA" id="ARBA00047571"/>
    </source>
</evidence>
<feature type="region of interest" description="Disordered" evidence="15">
    <location>
        <begin position="1233"/>
        <end position="1266"/>
    </location>
</feature>
<feature type="compositionally biased region" description="Basic and acidic residues" evidence="15">
    <location>
        <begin position="1053"/>
        <end position="1070"/>
    </location>
</feature>